<keyword evidence="1" id="KW-0808">Transferase</keyword>
<sequence>MSDSGKFQWTVVVLTCQHKDSVYAFQRELELRQQRGSLSPGSLVLTVRDRQEPLGSGGATLNALLVAAEHLSSRAGHTVVTADVLDDAHILILHTGRDFPWSSCSRAEQVCPGSPPGVWVCSTDAILHLPQDLVLSWEGFSGVRVLALPGDVSYAADHGVYLSDAQGQVTDIVYRGTEEQIQQAVMHDGKVPLVRPVQ</sequence>
<accession>A0AAD6A478</accession>
<keyword evidence="6" id="KW-1185">Reference proteome</keyword>
<dbReference type="EMBL" id="JAPTMU010000698">
    <property type="protein sequence ID" value="KAJ4918153.1"/>
    <property type="molecule type" value="Genomic_DNA"/>
</dbReference>
<keyword evidence="3" id="KW-0418">Kinase</keyword>
<reference evidence="5" key="1">
    <citation type="submission" date="2022-11" db="EMBL/GenBank/DDBJ databases">
        <title>Chromosome-level genome of Pogonophryne albipinna.</title>
        <authorList>
            <person name="Jo E."/>
        </authorList>
    </citation>
    <scope>NUCLEOTIDE SEQUENCE</scope>
    <source>
        <strain evidence="5">SGF0006</strain>
        <tissue evidence="5">Muscle</tissue>
    </source>
</reference>
<dbReference type="PANTHER" id="PTHR32463:SF0">
    <property type="entry name" value="L-FUCOSE KINASE"/>
    <property type="match status" value="1"/>
</dbReference>
<protein>
    <recommendedName>
        <fullName evidence="4">GDP-fucose pyrophosphorylase domain-containing protein</fullName>
    </recommendedName>
</protein>
<dbReference type="InterPro" id="IPR012887">
    <property type="entry name" value="GDP_fucose_pyrophosphorylase"/>
</dbReference>
<dbReference type="GO" id="GO:0050201">
    <property type="term" value="F:fucokinase activity"/>
    <property type="evidence" value="ECO:0007669"/>
    <property type="project" value="TreeGrafter"/>
</dbReference>
<evidence type="ECO:0000256" key="2">
    <source>
        <dbReference type="ARBA" id="ARBA00022741"/>
    </source>
</evidence>
<comment type="caution">
    <text evidence="5">The sequence shown here is derived from an EMBL/GenBank/DDBJ whole genome shotgun (WGS) entry which is preliminary data.</text>
</comment>
<dbReference type="InterPro" id="IPR052203">
    <property type="entry name" value="GHMP_Kinase-Related"/>
</dbReference>
<dbReference type="Pfam" id="PF07959">
    <property type="entry name" value="Fucose_pyrophosphorylase"/>
    <property type="match status" value="1"/>
</dbReference>
<evidence type="ECO:0000259" key="4">
    <source>
        <dbReference type="Pfam" id="PF07959"/>
    </source>
</evidence>
<keyword evidence="2" id="KW-0547">Nucleotide-binding</keyword>
<dbReference type="PANTHER" id="PTHR32463">
    <property type="entry name" value="L-FUCOSE KINASE"/>
    <property type="match status" value="1"/>
</dbReference>
<feature type="domain" description="GDP-fucose pyrophosphorylase" evidence="4">
    <location>
        <begin position="114"/>
        <end position="194"/>
    </location>
</feature>
<evidence type="ECO:0000256" key="1">
    <source>
        <dbReference type="ARBA" id="ARBA00022679"/>
    </source>
</evidence>
<dbReference type="AlphaFoldDB" id="A0AAD6A478"/>
<name>A0AAD6A478_9TELE</name>
<evidence type="ECO:0000313" key="6">
    <source>
        <dbReference type="Proteomes" id="UP001219934"/>
    </source>
</evidence>
<dbReference type="GO" id="GO:0042352">
    <property type="term" value="P:GDP-L-fucose salvage"/>
    <property type="evidence" value="ECO:0007669"/>
    <property type="project" value="TreeGrafter"/>
</dbReference>
<organism evidence="5 6">
    <name type="scientific">Pogonophryne albipinna</name>
    <dbReference type="NCBI Taxonomy" id="1090488"/>
    <lineage>
        <taxon>Eukaryota</taxon>
        <taxon>Metazoa</taxon>
        <taxon>Chordata</taxon>
        <taxon>Craniata</taxon>
        <taxon>Vertebrata</taxon>
        <taxon>Euteleostomi</taxon>
        <taxon>Actinopterygii</taxon>
        <taxon>Neopterygii</taxon>
        <taxon>Teleostei</taxon>
        <taxon>Neoteleostei</taxon>
        <taxon>Acanthomorphata</taxon>
        <taxon>Eupercaria</taxon>
        <taxon>Perciformes</taxon>
        <taxon>Notothenioidei</taxon>
        <taxon>Pogonophryne</taxon>
    </lineage>
</organism>
<gene>
    <name evidence="5" type="ORF">JOQ06_026087</name>
</gene>
<dbReference type="GO" id="GO:0000166">
    <property type="term" value="F:nucleotide binding"/>
    <property type="evidence" value="ECO:0007669"/>
    <property type="project" value="UniProtKB-KW"/>
</dbReference>
<proteinExistence type="predicted"/>
<dbReference type="Proteomes" id="UP001219934">
    <property type="component" value="Unassembled WGS sequence"/>
</dbReference>
<evidence type="ECO:0000256" key="3">
    <source>
        <dbReference type="ARBA" id="ARBA00022777"/>
    </source>
</evidence>
<evidence type="ECO:0000313" key="5">
    <source>
        <dbReference type="EMBL" id="KAJ4918153.1"/>
    </source>
</evidence>